<dbReference type="SUPFAM" id="SSF64263">
    <property type="entry name" value="Prokaryotic ribosomal protein L17"/>
    <property type="match status" value="1"/>
</dbReference>
<evidence type="ECO:0000313" key="7">
    <source>
        <dbReference type="Proteomes" id="UP000315471"/>
    </source>
</evidence>
<keyword evidence="3 4" id="KW-0687">Ribonucleoprotein</keyword>
<name>A0A5C6E333_9BACT</name>
<protein>
    <recommendedName>
        <fullName evidence="4">Large ribosomal subunit protein bL17</fullName>
    </recommendedName>
</protein>
<dbReference type="PANTHER" id="PTHR14413:SF16">
    <property type="entry name" value="LARGE RIBOSOMAL SUBUNIT PROTEIN BL17M"/>
    <property type="match status" value="1"/>
</dbReference>
<dbReference type="GO" id="GO:0006412">
    <property type="term" value="P:translation"/>
    <property type="evidence" value="ECO:0007669"/>
    <property type="project" value="UniProtKB-UniRule"/>
</dbReference>
<gene>
    <name evidence="4 6" type="primary">rplQ</name>
    <name evidence="6" type="ORF">Q31b_23060</name>
</gene>
<dbReference type="PANTHER" id="PTHR14413">
    <property type="entry name" value="RIBOSOMAL PROTEIN L17"/>
    <property type="match status" value="1"/>
</dbReference>
<proteinExistence type="inferred from homology"/>
<dbReference type="InterPro" id="IPR000456">
    <property type="entry name" value="Ribosomal_bL17"/>
</dbReference>
<dbReference type="Proteomes" id="UP000315471">
    <property type="component" value="Unassembled WGS sequence"/>
</dbReference>
<keyword evidence="7" id="KW-1185">Reference proteome</keyword>
<comment type="similarity">
    <text evidence="1 4">Belongs to the bacterial ribosomal protein bL17 family.</text>
</comment>
<feature type="region of interest" description="Disordered" evidence="5">
    <location>
        <begin position="175"/>
        <end position="215"/>
    </location>
</feature>
<organism evidence="6 7">
    <name type="scientific">Novipirellula aureliae</name>
    <dbReference type="NCBI Taxonomy" id="2527966"/>
    <lineage>
        <taxon>Bacteria</taxon>
        <taxon>Pseudomonadati</taxon>
        <taxon>Planctomycetota</taxon>
        <taxon>Planctomycetia</taxon>
        <taxon>Pirellulales</taxon>
        <taxon>Pirellulaceae</taxon>
        <taxon>Novipirellula</taxon>
    </lineage>
</organism>
<dbReference type="AlphaFoldDB" id="A0A5C6E333"/>
<evidence type="ECO:0000256" key="3">
    <source>
        <dbReference type="ARBA" id="ARBA00023274"/>
    </source>
</evidence>
<accession>A0A5C6E333</accession>
<evidence type="ECO:0000256" key="5">
    <source>
        <dbReference type="SAM" id="MobiDB-lite"/>
    </source>
</evidence>
<dbReference type="EMBL" id="SJPY01000003">
    <property type="protein sequence ID" value="TWU43268.1"/>
    <property type="molecule type" value="Genomic_DNA"/>
</dbReference>
<sequence length="215" mass="24061">MRHRRKGRVLGRSPSHRKALLKNLTSALFLTERDAEYDENAPKVKGRIITTLHKAKEVRPLVEKCITIAKKSLPHAEEAKKYATQAERGTDAYKEWRKSDEWKKWAAARAPVVAAQRRVVQLIGDRQATSILFDTIAERFVDRPGGYTRILKLATPRLGDAGARAILEFVGKNDRVKRKAERPSFEDDASSQSEESAEEPVTAGAPAADSSEDDQ</sequence>
<dbReference type="OrthoDB" id="9809073at2"/>
<keyword evidence="2 4" id="KW-0689">Ribosomal protein</keyword>
<evidence type="ECO:0000313" key="6">
    <source>
        <dbReference type="EMBL" id="TWU43268.1"/>
    </source>
</evidence>
<comment type="caution">
    <text evidence="6">The sequence shown here is derived from an EMBL/GenBank/DDBJ whole genome shotgun (WGS) entry which is preliminary data.</text>
</comment>
<evidence type="ECO:0000256" key="2">
    <source>
        <dbReference type="ARBA" id="ARBA00022980"/>
    </source>
</evidence>
<dbReference type="GO" id="GO:0022625">
    <property type="term" value="C:cytosolic large ribosomal subunit"/>
    <property type="evidence" value="ECO:0007669"/>
    <property type="project" value="TreeGrafter"/>
</dbReference>
<dbReference type="Gene3D" id="3.90.1030.10">
    <property type="entry name" value="Ribosomal protein L17"/>
    <property type="match status" value="1"/>
</dbReference>
<reference evidence="6 7" key="1">
    <citation type="submission" date="2019-02" db="EMBL/GenBank/DDBJ databases">
        <title>Deep-cultivation of Planctomycetes and their phenomic and genomic characterization uncovers novel biology.</title>
        <authorList>
            <person name="Wiegand S."/>
            <person name="Jogler M."/>
            <person name="Boedeker C."/>
            <person name="Pinto D."/>
            <person name="Vollmers J."/>
            <person name="Rivas-Marin E."/>
            <person name="Kohn T."/>
            <person name="Peeters S.H."/>
            <person name="Heuer A."/>
            <person name="Rast P."/>
            <person name="Oberbeckmann S."/>
            <person name="Bunk B."/>
            <person name="Jeske O."/>
            <person name="Meyerdierks A."/>
            <person name="Storesund J.E."/>
            <person name="Kallscheuer N."/>
            <person name="Luecker S."/>
            <person name="Lage O.M."/>
            <person name="Pohl T."/>
            <person name="Merkel B.J."/>
            <person name="Hornburger P."/>
            <person name="Mueller R.-W."/>
            <person name="Bruemmer F."/>
            <person name="Labrenz M."/>
            <person name="Spormann A.M."/>
            <person name="Op Den Camp H."/>
            <person name="Overmann J."/>
            <person name="Amann R."/>
            <person name="Jetten M.S.M."/>
            <person name="Mascher T."/>
            <person name="Medema M.H."/>
            <person name="Devos D.P."/>
            <person name="Kaster A.-K."/>
            <person name="Ovreas L."/>
            <person name="Rohde M."/>
            <person name="Galperin M.Y."/>
            <person name="Jogler C."/>
        </authorList>
    </citation>
    <scope>NUCLEOTIDE SEQUENCE [LARGE SCALE GENOMIC DNA]</scope>
    <source>
        <strain evidence="6 7">Q31b</strain>
    </source>
</reference>
<evidence type="ECO:0000256" key="4">
    <source>
        <dbReference type="HAMAP-Rule" id="MF_01368"/>
    </source>
</evidence>
<dbReference type="RefSeq" id="WP_146599728.1">
    <property type="nucleotide sequence ID" value="NZ_SJPY01000003.1"/>
</dbReference>
<dbReference type="GO" id="GO:0003735">
    <property type="term" value="F:structural constituent of ribosome"/>
    <property type="evidence" value="ECO:0007669"/>
    <property type="project" value="InterPro"/>
</dbReference>
<comment type="subunit">
    <text evidence="4">Part of the 50S ribosomal subunit. Contacts protein L32.</text>
</comment>
<dbReference type="HAMAP" id="MF_01368">
    <property type="entry name" value="Ribosomal_bL17"/>
    <property type="match status" value="1"/>
</dbReference>
<dbReference type="Pfam" id="PF01196">
    <property type="entry name" value="Ribosomal_L17"/>
    <property type="match status" value="1"/>
</dbReference>
<dbReference type="InterPro" id="IPR036373">
    <property type="entry name" value="Ribosomal_bL17_sf"/>
</dbReference>
<evidence type="ECO:0000256" key="1">
    <source>
        <dbReference type="ARBA" id="ARBA00008777"/>
    </source>
</evidence>